<dbReference type="AlphaFoldDB" id="A0A8J2SPM0"/>
<dbReference type="SMART" id="SM01083">
    <property type="entry name" value="Cir_N"/>
    <property type="match status" value="1"/>
</dbReference>
<dbReference type="GO" id="GO:0005634">
    <property type="term" value="C:nucleus"/>
    <property type="evidence" value="ECO:0007669"/>
    <property type="project" value="TreeGrafter"/>
</dbReference>
<feature type="region of interest" description="Disordered" evidence="1">
    <location>
        <begin position="45"/>
        <end position="171"/>
    </location>
</feature>
<feature type="region of interest" description="Disordered" evidence="1">
    <location>
        <begin position="1"/>
        <end position="22"/>
    </location>
</feature>
<feature type="domain" description="CBF1-interacting co-repressor CIR N-terminal" evidence="2">
    <location>
        <begin position="13"/>
        <end position="49"/>
    </location>
</feature>
<dbReference type="EMBL" id="CAKKNE010000004">
    <property type="protein sequence ID" value="CAH0374706.1"/>
    <property type="molecule type" value="Genomic_DNA"/>
</dbReference>
<dbReference type="InterPro" id="IPR019339">
    <property type="entry name" value="CIR_N_dom"/>
</dbReference>
<reference evidence="3" key="1">
    <citation type="submission" date="2021-11" db="EMBL/GenBank/DDBJ databases">
        <authorList>
            <consortium name="Genoscope - CEA"/>
            <person name="William W."/>
        </authorList>
    </citation>
    <scope>NUCLEOTIDE SEQUENCE</scope>
</reference>
<dbReference type="PANTHER" id="PTHR13151">
    <property type="entry name" value="CBF1 INTERACTING COREPRESSOR CIR"/>
    <property type="match status" value="1"/>
</dbReference>
<evidence type="ECO:0000256" key="1">
    <source>
        <dbReference type="SAM" id="MobiDB-lite"/>
    </source>
</evidence>
<dbReference type="OrthoDB" id="6253837at2759"/>
<keyword evidence="4" id="KW-1185">Reference proteome</keyword>
<proteinExistence type="predicted"/>
<dbReference type="Pfam" id="PF10197">
    <property type="entry name" value="Cir_N"/>
    <property type="match status" value="1"/>
</dbReference>
<feature type="compositionally biased region" description="Basic residues" evidence="1">
    <location>
        <begin position="128"/>
        <end position="138"/>
    </location>
</feature>
<dbReference type="PANTHER" id="PTHR13151:SF2">
    <property type="entry name" value="COREPRESSOR INTERACTING WITH RBPJ 1"/>
    <property type="match status" value="1"/>
</dbReference>
<feature type="compositionally biased region" description="Low complexity" evidence="1">
    <location>
        <begin position="155"/>
        <end position="170"/>
    </location>
</feature>
<protein>
    <recommendedName>
        <fullName evidence="2">CBF1-interacting co-repressor CIR N-terminal domain-containing protein</fullName>
    </recommendedName>
</protein>
<organism evidence="3 4">
    <name type="scientific">Pelagomonas calceolata</name>
    <dbReference type="NCBI Taxonomy" id="35677"/>
    <lineage>
        <taxon>Eukaryota</taxon>
        <taxon>Sar</taxon>
        <taxon>Stramenopiles</taxon>
        <taxon>Ochrophyta</taxon>
        <taxon>Pelagophyceae</taxon>
        <taxon>Pelagomonadales</taxon>
        <taxon>Pelagomonadaceae</taxon>
        <taxon>Pelagomonas</taxon>
    </lineage>
</organism>
<dbReference type="GO" id="GO:0003714">
    <property type="term" value="F:transcription corepressor activity"/>
    <property type="evidence" value="ECO:0007669"/>
    <property type="project" value="InterPro"/>
</dbReference>
<feature type="compositionally biased region" description="Basic and acidic residues" evidence="1">
    <location>
        <begin position="112"/>
        <end position="127"/>
    </location>
</feature>
<comment type="caution">
    <text evidence="3">The sequence shown here is derived from an EMBL/GenBank/DDBJ whole genome shotgun (WGS) entry which is preliminary data.</text>
</comment>
<dbReference type="Proteomes" id="UP000789595">
    <property type="component" value="Unassembled WGS sequence"/>
</dbReference>
<sequence length="204" mass="21740">MGDRIAGFLNKKPWHPSSFRNQEKTWLAEQRAEKEEAALRERIAEIKKEKEEEESRSGGGWVAAADNPVCKPASSNAPKRSGAADLLARARPAGASTDKEMKRTKAAAQQKDALKRADEKRKAENAEKRRRKKAKKRQAAADASPPPPVAPPPAHAVAAAPPAPHAVAAAPAPPNAVAPAAFANDGSFLEQARRALEASKKEGG</sequence>
<dbReference type="InterPro" id="IPR040014">
    <property type="entry name" value="CIR1"/>
</dbReference>
<evidence type="ECO:0000313" key="3">
    <source>
        <dbReference type="EMBL" id="CAH0374706.1"/>
    </source>
</evidence>
<feature type="compositionally biased region" description="Pro residues" evidence="1">
    <location>
        <begin position="144"/>
        <end position="154"/>
    </location>
</feature>
<evidence type="ECO:0000313" key="4">
    <source>
        <dbReference type="Proteomes" id="UP000789595"/>
    </source>
</evidence>
<gene>
    <name evidence="3" type="ORF">PECAL_4P20050</name>
</gene>
<name>A0A8J2SPM0_9STRA</name>
<feature type="compositionally biased region" description="Basic and acidic residues" evidence="1">
    <location>
        <begin position="45"/>
        <end position="56"/>
    </location>
</feature>
<evidence type="ECO:0000259" key="2">
    <source>
        <dbReference type="SMART" id="SM01083"/>
    </source>
</evidence>
<accession>A0A8J2SPM0</accession>